<dbReference type="AlphaFoldDB" id="A0A370XC13"/>
<accession>A0A370XC13</accession>
<evidence type="ECO:0008006" key="3">
    <source>
        <dbReference type="Google" id="ProtNLM"/>
    </source>
</evidence>
<protein>
    <recommendedName>
        <fullName evidence="3">Helix-turn-helix domain-containing protein</fullName>
    </recommendedName>
</protein>
<dbReference type="RefSeq" id="WP_115476199.1">
    <property type="nucleotide sequence ID" value="NZ_QRBF01000001.1"/>
</dbReference>
<evidence type="ECO:0000313" key="2">
    <source>
        <dbReference type="Proteomes" id="UP000255334"/>
    </source>
</evidence>
<evidence type="ECO:0000313" key="1">
    <source>
        <dbReference type="EMBL" id="RDS85948.1"/>
    </source>
</evidence>
<gene>
    <name evidence="1" type="ORF">DWU99_01320</name>
</gene>
<dbReference type="EMBL" id="QRBF01000001">
    <property type="protein sequence ID" value="RDS85948.1"/>
    <property type="molecule type" value="Genomic_DNA"/>
</dbReference>
<dbReference type="Proteomes" id="UP000255334">
    <property type="component" value="Unassembled WGS sequence"/>
</dbReference>
<sequence>MSTLDILRERFPGRVALTPKEIAQAIHGDAAATKKRVESIREKLDAGTLIPGIRKGKGEKRWLVPIDALARALDDRSRPDDRPVLPPALVPVGRRSRMTNIGPRMLKWMERSRVVLRDILAEVSVLVSLDEAAILQGVADLTSDHPRKRGPIM</sequence>
<keyword evidence="2" id="KW-1185">Reference proteome</keyword>
<organism evidence="1 2">
    <name type="scientific">Dyella psychrodurans</name>
    <dbReference type="NCBI Taxonomy" id="1927960"/>
    <lineage>
        <taxon>Bacteria</taxon>
        <taxon>Pseudomonadati</taxon>
        <taxon>Pseudomonadota</taxon>
        <taxon>Gammaproteobacteria</taxon>
        <taxon>Lysobacterales</taxon>
        <taxon>Rhodanobacteraceae</taxon>
        <taxon>Dyella</taxon>
    </lineage>
</organism>
<name>A0A370XC13_9GAMM</name>
<reference evidence="1 2" key="1">
    <citation type="submission" date="2018-07" db="EMBL/GenBank/DDBJ databases">
        <title>Dyella monticola sp. nov. and Dyella psychrodurans sp. nov. isolated from monsoon evergreen broad-leaved forest soil of Dinghu Mountain, China.</title>
        <authorList>
            <person name="Gao Z."/>
            <person name="Qiu L."/>
        </authorList>
    </citation>
    <scope>NUCLEOTIDE SEQUENCE [LARGE SCALE GENOMIC DNA]</scope>
    <source>
        <strain evidence="1 2">4MSK11</strain>
    </source>
</reference>
<proteinExistence type="predicted"/>
<comment type="caution">
    <text evidence="1">The sequence shown here is derived from an EMBL/GenBank/DDBJ whole genome shotgun (WGS) entry which is preliminary data.</text>
</comment>